<reference evidence="2" key="2">
    <citation type="submission" date="2019-10" db="EMBL/GenBank/DDBJ databases">
        <title>Conservation and host-specific expression of non-tandemly repeated heterogenous ribosome RNA gene in arbuscular mycorrhizal fungi.</title>
        <authorList>
            <person name="Maeda T."/>
            <person name="Kobayashi Y."/>
            <person name="Nakagawa T."/>
            <person name="Ezawa T."/>
            <person name="Yamaguchi K."/>
            <person name="Bino T."/>
            <person name="Nishimoto Y."/>
            <person name="Shigenobu S."/>
            <person name="Kawaguchi M."/>
        </authorList>
    </citation>
    <scope>NUCLEOTIDE SEQUENCE</scope>
    <source>
        <strain evidence="2">HR1</strain>
    </source>
</reference>
<organism evidence="1 3">
    <name type="scientific">Rhizophagus clarus</name>
    <dbReference type="NCBI Taxonomy" id="94130"/>
    <lineage>
        <taxon>Eukaryota</taxon>
        <taxon>Fungi</taxon>
        <taxon>Fungi incertae sedis</taxon>
        <taxon>Mucoromycota</taxon>
        <taxon>Glomeromycotina</taxon>
        <taxon>Glomeromycetes</taxon>
        <taxon>Glomerales</taxon>
        <taxon>Glomeraceae</taxon>
        <taxon>Rhizophagus</taxon>
    </lineage>
</organism>
<keyword evidence="3" id="KW-1185">Reference proteome</keyword>
<dbReference type="PANTHER" id="PTHR28027:SF2">
    <property type="entry name" value="TRANSCRIPTIONAL REGULATOR MIT1"/>
    <property type="match status" value="1"/>
</dbReference>
<dbReference type="AlphaFoldDB" id="A0A2Z6SBI6"/>
<gene>
    <name evidence="2" type="ORF">RCL2_000120600</name>
    <name evidence="1" type="ORF">RclHR1_00450042</name>
</gene>
<dbReference type="EMBL" id="BEXD01003815">
    <property type="protein sequence ID" value="GBC02207.1"/>
    <property type="molecule type" value="Genomic_DNA"/>
</dbReference>
<evidence type="ECO:0000313" key="2">
    <source>
        <dbReference type="EMBL" id="GES73687.1"/>
    </source>
</evidence>
<protein>
    <submittedName>
        <fullName evidence="2">Gti1/Pac2 family-domain-containing protein</fullName>
    </submittedName>
</protein>
<reference evidence="1 3" key="1">
    <citation type="submission" date="2017-11" db="EMBL/GenBank/DDBJ databases">
        <title>The genome of Rhizophagus clarus HR1 reveals common genetic basis of auxotrophy among arbuscular mycorrhizal fungi.</title>
        <authorList>
            <person name="Kobayashi Y."/>
        </authorList>
    </citation>
    <scope>NUCLEOTIDE SEQUENCE [LARGE SCALE GENOMIC DNA]</scope>
    <source>
        <strain evidence="1 3">HR1</strain>
    </source>
</reference>
<dbReference type="PANTHER" id="PTHR28027">
    <property type="entry name" value="TRANSCRIPTIONAL REGULATOR MIT1"/>
    <property type="match status" value="1"/>
</dbReference>
<dbReference type="GO" id="GO:0003677">
    <property type="term" value="F:DNA binding"/>
    <property type="evidence" value="ECO:0007669"/>
    <property type="project" value="TreeGrafter"/>
</dbReference>
<dbReference type="Proteomes" id="UP000247702">
    <property type="component" value="Unassembled WGS sequence"/>
</dbReference>
<dbReference type="Proteomes" id="UP000615446">
    <property type="component" value="Unassembled WGS sequence"/>
</dbReference>
<proteinExistence type="predicted"/>
<comment type="caution">
    <text evidence="1">The sequence shown here is derived from an EMBL/GenBank/DDBJ whole genome shotgun (WGS) entry which is preliminary data.</text>
</comment>
<dbReference type="EMBL" id="BLAL01000009">
    <property type="protein sequence ID" value="GES73687.1"/>
    <property type="molecule type" value="Genomic_DNA"/>
</dbReference>
<evidence type="ECO:0000313" key="1">
    <source>
        <dbReference type="EMBL" id="GBC02207.1"/>
    </source>
</evidence>
<accession>A0A2Z6SBI6</accession>
<dbReference type="OrthoDB" id="5572844at2759"/>
<sequence>METFHGRITTTKDALIIFEACRQGVLCRTTRRMVEDEKKVLRAGSVYVYDEAESGIKRWTDGKTWSPSKIAGDFLVYQELEMRFPFVKSYDKLDKKTKQRIKDEDLKVQVSAKGTFIHRKIGLSKKTLTIKLNDSLQHMIIYEDKEGAHNLYPPCAYLQLLKIEPGVDLTQNVALRRKHKVVTTDDRSTPNSNKVRESRDVDILFPIAIKNECDEKPVDHSTLFAIPPIRSVSLTQTLPGITEALYYSPMPTLQESSKVDVPEAKLFNVVNLSQEQILTDEKQYESVQLVVDGINILQNNGCSLPINILPAYAAVTVRDTAVPNTAVEAVNSEYFGLVDFSRL</sequence>
<evidence type="ECO:0000313" key="3">
    <source>
        <dbReference type="Proteomes" id="UP000247702"/>
    </source>
</evidence>
<dbReference type="Pfam" id="PF09729">
    <property type="entry name" value="Gti1_Pac2"/>
    <property type="match status" value="1"/>
</dbReference>
<name>A0A2Z6SBI6_9GLOM</name>
<dbReference type="InterPro" id="IPR018608">
    <property type="entry name" value="Gti1/Pac2"/>
</dbReference>